<dbReference type="GeneID" id="18505288"/>
<reference evidence="1" key="1">
    <citation type="submission" date="2016-09" db="EMBL/GenBank/DDBJ databases">
        <title>The novel Shewanella putrefaciens-infecting bacteriophage Spp001: Ggenome sequence and lytic enzymes.</title>
        <authorList>
            <person name="Han F."/>
        </authorList>
    </citation>
    <scope>NUCLEOTIDE SEQUENCE</scope>
</reference>
<dbReference type="EMBL" id="KJ002054">
    <property type="protein sequence ID" value="AHJ10535.1"/>
    <property type="molecule type" value="Genomic_DNA"/>
</dbReference>
<dbReference type="Proteomes" id="UP000019368">
    <property type="component" value="Segment"/>
</dbReference>
<accession>W6EBU4</accession>
<gene>
    <name evidence="1" type="ORF">Spp001_27</name>
</gene>
<sequence>MQSTPSLCVALNGPPGIGKDTLASALVSLFHFDAVDAVANEIKRQAGDHFRIPDLLKLATDRDTKDKIYGNSGYTPRNFVWAYSSRIQKKCGKDVFMKDMLRRLSNARANTFLMTDLGLDPELPVLEDHFDRVIVVQLMHQDFGFSNDIRKFVFPKDKQNLIQLTTTRGDIDGDVQRILSALRGRLL</sequence>
<dbReference type="OrthoDB" id="9664at10239"/>
<dbReference type="InterPro" id="IPR027417">
    <property type="entry name" value="P-loop_NTPase"/>
</dbReference>
<name>W6EBU4_9CAUD</name>
<keyword evidence="2" id="KW-1185">Reference proteome</keyword>
<proteinExistence type="predicted"/>
<dbReference type="KEGG" id="vg:18505288"/>
<dbReference type="RefSeq" id="YP_009008847.1">
    <property type="nucleotide sequence ID" value="NC_023594.2"/>
</dbReference>
<dbReference type="Gene3D" id="3.40.50.300">
    <property type="entry name" value="P-loop containing nucleotide triphosphate hydrolases"/>
    <property type="match status" value="1"/>
</dbReference>
<dbReference type="SUPFAM" id="SSF52540">
    <property type="entry name" value="P-loop containing nucleoside triphosphate hydrolases"/>
    <property type="match status" value="1"/>
</dbReference>
<evidence type="ECO:0000313" key="1">
    <source>
        <dbReference type="EMBL" id="AHJ10535.1"/>
    </source>
</evidence>
<organism evidence="1 2">
    <name type="scientific">Shewanella phage Spp001</name>
    <dbReference type="NCBI Taxonomy" id="1445859"/>
    <lineage>
        <taxon>Viruses</taxon>
        <taxon>Duplodnaviria</taxon>
        <taxon>Heunggongvirae</taxon>
        <taxon>Uroviricota</taxon>
        <taxon>Caudoviricetes</taxon>
        <taxon>Chaseviridae</taxon>
        <taxon>Nefertitivirinae</taxon>
        <taxon>Yushanvirus</taxon>
        <taxon>Yushanvirus Spp001</taxon>
    </lineage>
</organism>
<protein>
    <submittedName>
        <fullName evidence="1">Uncharacterized protein</fullName>
    </submittedName>
</protein>
<evidence type="ECO:0000313" key="2">
    <source>
        <dbReference type="Proteomes" id="UP000019368"/>
    </source>
</evidence>